<dbReference type="InterPro" id="IPR036388">
    <property type="entry name" value="WH-like_DNA-bd_sf"/>
</dbReference>
<gene>
    <name evidence="2" type="ORF">GCM10010319_32020</name>
</gene>
<organism evidence="2 3">
    <name type="scientific">Streptomyces blastmyceticus</name>
    <dbReference type="NCBI Taxonomy" id="68180"/>
    <lineage>
        <taxon>Bacteria</taxon>
        <taxon>Bacillati</taxon>
        <taxon>Actinomycetota</taxon>
        <taxon>Actinomycetes</taxon>
        <taxon>Kitasatosporales</taxon>
        <taxon>Streptomycetaceae</taxon>
        <taxon>Streptomyces</taxon>
    </lineage>
</organism>
<evidence type="ECO:0000313" key="2">
    <source>
        <dbReference type="EMBL" id="GAA0352489.1"/>
    </source>
</evidence>
<comment type="caution">
    <text evidence="2">The sequence shown here is derived from an EMBL/GenBank/DDBJ whole genome shotgun (WGS) entry which is preliminary data.</text>
</comment>
<dbReference type="Proteomes" id="UP001500063">
    <property type="component" value="Unassembled WGS sequence"/>
</dbReference>
<dbReference type="SUPFAM" id="SSF46785">
    <property type="entry name" value="Winged helix' DNA-binding domain"/>
    <property type="match status" value="1"/>
</dbReference>
<dbReference type="PROSITE" id="PS50995">
    <property type="entry name" value="HTH_MARR_2"/>
    <property type="match status" value="1"/>
</dbReference>
<protein>
    <submittedName>
        <fullName evidence="2">MarR family transcriptional regulator</fullName>
    </submittedName>
</protein>
<keyword evidence="3" id="KW-1185">Reference proteome</keyword>
<accession>A0ABP3GRD9</accession>
<dbReference type="InterPro" id="IPR000835">
    <property type="entry name" value="HTH_MarR-typ"/>
</dbReference>
<feature type="domain" description="HTH marR-type" evidence="1">
    <location>
        <begin position="7"/>
        <end position="137"/>
    </location>
</feature>
<dbReference type="PANTHER" id="PTHR33164:SF57">
    <property type="entry name" value="MARR-FAMILY TRANSCRIPTIONAL REGULATOR"/>
    <property type="match status" value="1"/>
</dbReference>
<evidence type="ECO:0000259" key="1">
    <source>
        <dbReference type="PROSITE" id="PS50995"/>
    </source>
</evidence>
<sequence length="149" mass="16599">MAAQEQYEELSRQLGAVAAVRRDLSRVLPPECPPASAMTLALLKQCGEVRMSKLAELLGIDMSVTSRHVAYAAERGWLDRHPDPLDKRSRLLSISPQGVEMLEQVSARYTRALTACLSDWPDEDVVRLTELLGRLRESFGGCRLRAPQP</sequence>
<dbReference type="Gene3D" id="1.10.10.10">
    <property type="entry name" value="Winged helix-like DNA-binding domain superfamily/Winged helix DNA-binding domain"/>
    <property type="match status" value="1"/>
</dbReference>
<dbReference type="RefSeq" id="WP_301893944.1">
    <property type="nucleotide sequence ID" value="NZ_BAAABW010000016.1"/>
</dbReference>
<dbReference type="PANTHER" id="PTHR33164">
    <property type="entry name" value="TRANSCRIPTIONAL REGULATOR, MARR FAMILY"/>
    <property type="match status" value="1"/>
</dbReference>
<dbReference type="EMBL" id="BAAABW010000016">
    <property type="protein sequence ID" value="GAA0352489.1"/>
    <property type="molecule type" value="Genomic_DNA"/>
</dbReference>
<proteinExistence type="predicted"/>
<dbReference type="PRINTS" id="PR00598">
    <property type="entry name" value="HTHMARR"/>
</dbReference>
<name>A0ABP3GRD9_9ACTN</name>
<reference evidence="3" key="1">
    <citation type="journal article" date="2019" name="Int. J. Syst. Evol. Microbiol.">
        <title>The Global Catalogue of Microorganisms (GCM) 10K type strain sequencing project: providing services to taxonomists for standard genome sequencing and annotation.</title>
        <authorList>
            <consortium name="The Broad Institute Genomics Platform"/>
            <consortium name="The Broad Institute Genome Sequencing Center for Infectious Disease"/>
            <person name="Wu L."/>
            <person name="Ma J."/>
        </authorList>
    </citation>
    <scope>NUCLEOTIDE SEQUENCE [LARGE SCALE GENOMIC DNA]</scope>
    <source>
        <strain evidence="3">JCM 4565</strain>
    </source>
</reference>
<dbReference type="SMART" id="SM00347">
    <property type="entry name" value="HTH_MARR"/>
    <property type="match status" value="1"/>
</dbReference>
<evidence type="ECO:0000313" key="3">
    <source>
        <dbReference type="Proteomes" id="UP001500063"/>
    </source>
</evidence>
<dbReference type="InterPro" id="IPR039422">
    <property type="entry name" value="MarR/SlyA-like"/>
</dbReference>
<dbReference type="Pfam" id="PF12802">
    <property type="entry name" value="MarR_2"/>
    <property type="match status" value="1"/>
</dbReference>
<dbReference type="InterPro" id="IPR036390">
    <property type="entry name" value="WH_DNA-bd_sf"/>
</dbReference>